<comment type="caution">
    <text evidence="1">The sequence shown here is derived from an EMBL/GenBank/DDBJ whole genome shotgun (WGS) entry which is preliminary data.</text>
</comment>
<evidence type="ECO:0000313" key="2">
    <source>
        <dbReference type="Proteomes" id="UP000179122"/>
    </source>
</evidence>
<protein>
    <submittedName>
        <fullName evidence="1">Uncharacterized protein</fullName>
    </submittedName>
</protein>
<name>A0A1G2EKY0_9BACT</name>
<sequence>MPAAAVIQNPRALSGFIGRKASVGVLLSFLLNIQSSTLEMQKKLAELRMLGADGTVGVGVKSVDIDWNTKSESIQLGQS</sequence>
<gene>
    <name evidence="1" type="ORF">A3F95_00615</name>
</gene>
<reference evidence="1 2" key="1">
    <citation type="journal article" date="2016" name="Nat. Commun.">
        <title>Thousands of microbial genomes shed light on interconnected biogeochemical processes in an aquifer system.</title>
        <authorList>
            <person name="Anantharaman K."/>
            <person name="Brown C.T."/>
            <person name="Hug L.A."/>
            <person name="Sharon I."/>
            <person name="Castelle C.J."/>
            <person name="Probst A.J."/>
            <person name="Thomas B.C."/>
            <person name="Singh A."/>
            <person name="Wilkins M.J."/>
            <person name="Karaoz U."/>
            <person name="Brodie E.L."/>
            <person name="Williams K.H."/>
            <person name="Hubbard S.S."/>
            <person name="Banfield J.F."/>
        </authorList>
    </citation>
    <scope>NUCLEOTIDE SEQUENCE [LARGE SCALE GENOMIC DNA]</scope>
</reference>
<dbReference type="Proteomes" id="UP000179122">
    <property type="component" value="Unassembled WGS sequence"/>
</dbReference>
<organism evidence="1 2">
    <name type="scientific">Candidatus Nealsonbacteria bacterium RIFCSPLOWO2_12_FULL_39_31</name>
    <dbReference type="NCBI Taxonomy" id="1801676"/>
    <lineage>
        <taxon>Bacteria</taxon>
        <taxon>Candidatus Nealsoniibacteriota</taxon>
    </lineage>
</organism>
<accession>A0A1G2EKY0</accession>
<proteinExistence type="predicted"/>
<dbReference type="AlphaFoldDB" id="A0A1G2EKY0"/>
<evidence type="ECO:0000313" key="1">
    <source>
        <dbReference type="EMBL" id="OGZ26000.1"/>
    </source>
</evidence>
<dbReference type="EMBL" id="MHML01000037">
    <property type="protein sequence ID" value="OGZ26000.1"/>
    <property type="molecule type" value="Genomic_DNA"/>
</dbReference>